<dbReference type="PROSITE" id="PS51257">
    <property type="entry name" value="PROKAR_LIPOPROTEIN"/>
    <property type="match status" value="1"/>
</dbReference>
<gene>
    <name evidence="1" type="ORF">E4P47_09315</name>
</gene>
<dbReference type="OrthoDB" id="10009136at2"/>
<reference evidence="1 2" key="1">
    <citation type="submission" date="2019-03" db="EMBL/GenBank/DDBJ databases">
        <title>Porphyromonas levii Isolated from the Uterus of Dairy Cows.</title>
        <authorList>
            <person name="Francis A.M."/>
        </authorList>
    </citation>
    <scope>NUCLEOTIDE SEQUENCE [LARGE SCALE GENOMIC DNA]</scope>
    <source>
        <strain evidence="1 2">AF5678</strain>
    </source>
</reference>
<dbReference type="EMBL" id="SPNC01000218">
    <property type="protein sequence ID" value="TFH94016.1"/>
    <property type="molecule type" value="Genomic_DNA"/>
</dbReference>
<dbReference type="STRING" id="1122973.GCA_000379925_01404"/>
<dbReference type="Gene3D" id="2.60.40.1510">
    <property type="entry name" value="ntegrin, alpha v. Chain A, domain 3"/>
    <property type="match status" value="1"/>
</dbReference>
<dbReference type="RefSeq" id="WP_134849604.1">
    <property type="nucleotide sequence ID" value="NZ_CP197400.1"/>
</dbReference>
<dbReference type="Gene3D" id="2.60.120.260">
    <property type="entry name" value="Galactose-binding domain-like"/>
    <property type="match status" value="1"/>
</dbReference>
<evidence type="ECO:0000313" key="1">
    <source>
        <dbReference type="EMBL" id="TFH94016.1"/>
    </source>
</evidence>
<sequence>MKKIYLVVVFLTFVGSFLGCKQPEVEIVEFNDSYTLDKNVISVEMPKKFVYDSSNIVKVEGNIEACLFAEVKDGVSNVDSKTIDIRFRLRKPMDKPVKLRIREDRALLSKYPDPDTIEEYQPFPKGSLKEYDIVIPAGKVIHDAQIELDDATKFVDDAGYLTALGVSLVEEDLAIALSKNNSVFFVKVEVLPNLINEDNVHVSDRQLSKNPVRNAVYSSNFRPDLVPLLEKDNWKTVWWVQEGSDSYLEIKFDMTLVTSGKMKCNLNSKSKTIKKVKIEVSNNGGVTFVEQGYLEVPKAGWYTYFVFDTPQEINAIRFSEFETYSTDPNDKFVDFYNISIFQ</sequence>
<dbReference type="AlphaFoldDB" id="A0A4Y8WMH9"/>
<keyword evidence="2" id="KW-1185">Reference proteome</keyword>
<evidence type="ECO:0000313" key="2">
    <source>
        <dbReference type="Proteomes" id="UP000297225"/>
    </source>
</evidence>
<dbReference type="Proteomes" id="UP000297225">
    <property type="component" value="Unassembled WGS sequence"/>
</dbReference>
<proteinExistence type="predicted"/>
<name>A0A4Y8WMH9_9PORP</name>
<organism evidence="1 2">
    <name type="scientific">Porphyromonas levii</name>
    <dbReference type="NCBI Taxonomy" id="28114"/>
    <lineage>
        <taxon>Bacteria</taxon>
        <taxon>Pseudomonadati</taxon>
        <taxon>Bacteroidota</taxon>
        <taxon>Bacteroidia</taxon>
        <taxon>Bacteroidales</taxon>
        <taxon>Porphyromonadaceae</taxon>
        <taxon>Porphyromonas</taxon>
    </lineage>
</organism>
<accession>A0A4Y8WMH9</accession>
<evidence type="ECO:0008006" key="3">
    <source>
        <dbReference type="Google" id="ProtNLM"/>
    </source>
</evidence>
<comment type="caution">
    <text evidence="1">The sequence shown here is derived from an EMBL/GenBank/DDBJ whole genome shotgun (WGS) entry which is preliminary data.</text>
</comment>
<protein>
    <recommendedName>
        <fullName evidence="3">DUF1735 domain-containing protein</fullName>
    </recommendedName>
</protein>